<keyword evidence="3" id="KW-1185">Reference proteome</keyword>
<dbReference type="OrthoDB" id="433924at2759"/>
<dbReference type="Gene3D" id="3.30.420.10">
    <property type="entry name" value="Ribonuclease H-like superfamily/Ribonuclease H"/>
    <property type="match status" value="1"/>
</dbReference>
<feature type="region of interest" description="Disordered" evidence="1">
    <location>
        <begin position="194"/>
        <end position="223"/>
    </location>
</feature>
<dbReference type="AlphaFoldDB" id="A0A0B7MRE2"/>
<evidence type="ECO:0000256" key="1">
    <source>
        <dbReference type="SAM" id="MobiDB-lite"/>
    </source>
</evidence>
<evidence type="ECO:0000313" key="3">
    <source>
        <dbReference type="Proteomes" id="UP000054107"/>
    </source>
</evidence>
<dbReference type="Proteomes" id="UP000054107">
    <property type="component" value="Unassembled WGS sequence"/>
</dbReference>
<evidence type="ECO:0008006" key="4">
    <source>
        <dbReference type="Google" id="ProtNLM"/>
    </source>
</evidence>
<dbReference type="EMBL" id="LN719357">
    <property type="protein sequence ID" value="CEP07622.1"/>
    <property type="molecule type" value="Genomic_DNA"/>
</dbReference>
<dbReference type="InterPro" id="IPR012337">
    <property type="entry name" value="RNaseH-like_sf"/>
</dbReference>
<dbReference type="SUPFAM" id="SSF53098">
    <property type="entry name" value="Ribonuclease H-like"/>
    <property type="match status" value="1"/>
</dbReference>
<protein>
    <recommendedName>
        <fullName evidence="4">Integrase catalytic domain-containing protein</fullName>
    </recommendedName>
</protein>
<gene>
    <name evidence="2" type="primary">PARPA_00921.1 scaffold 1247</name>
</gene>
<name>A0A0B7MRE2_9FUNG</name>
<feature type="compositionally biased region" description="Basic residues" evidence="1">
    <location>
        <begin position="194"/>
        <end position="207"/>
    </location>
</feature>
<reference evidence="2 3" key="1">
    <citation type="submission" date="2014-09" db="EMBL/GenBank/DDBJ databases">
        <authorList>
            <person name="Ellenberger Sabrina"/>
        </authorList>
    </citation>
    <scope>NUCLEOTIDE SEQUENCE [LARGE SCALE GENOMIC DNA]</scope>
    <source>
        <strain evidence="2 3">CBS 412.66</strain>
    </source>
</reference>
<evidence type="ECO:0000313" key="2">
    <source>
        <dbReference type="EMBL" id="CEP07622.1"/>
    </source>
</evidence>
<dbReference type="InterPro" id="IPR036397">
    <property type="entry name" value="RNaseH_sf"/>
</dbReference>
<accession>A0A0B7MRE2</accession>
<sequence>MMNIGGIDRRLALAYNPWGNSTAESYIKLTKATTIKLLNGKRNQWEHYIPWVNYCIDVKNARMHKSRRYTLLFNRRHDGLAHYSKEKPTDSSKIADEKIINERYPFVQDVLIADISKRIIDTQAADHAKFAKKHKVVESPYPIDSGSYTLMDKRGALLSRDIPTHQIVYNAAANSRPTSVDEFCKEHYDIQAGRRRGAKATGKRRLASKTVNWKKAAARKRKA</sequence>
<proteinExistence type="predicted"/>
<dbReference type="STRING" id="35722.A0A0B7MRE2"/>
<organism evidence="2 3">
    <name type="scientific">Parasitella parasitica</name>
    <dbReference type="NCBI Taxonomy" id="35722"/>
    <lineage>
        <taxon>Eukaryota</taxon>
        <taxon>Fungi</taxon>
        <taxon>Fungi incertae sedis</taxon>
        <taxon>Mucoromycota</taxon>
        <taxon>Mucoromycotina</taxon>
        <taxon>Mucoromycetes</taxon>
        <taxon>Mucorales</taxon>
        <taxon>Mucorineae</taxon>
        <taxon>Mucoraceae</taxon>
        <taxon>Parasitella</taxon>
    </lineage>
</organism>
<dbReference type="GO" id="GO:0003676">
    <property type="term" value="F:nucleic acid binding"/>
    <property type="evidence" value="ECO:0007669"/>
    <property type="project" value="InterPro"/>
</dbReference>